<accession>A0A162MZD2</accession>
<dbReference type="Gene3D" id="1.20.1250.20">
    <property type="entry name" value="MFS general substrate transporter like domains"/>
    <property type="match status" value="2"/>
</dbReference>
<feature type="transmembrane region" description="Helical" evidence="6">
    <location>
        <begin position="41"/>
        <end position="60"/>
    </location>
</feature>
<dbReference type="Pfam" id="PF07690">
    <property type="entry name" value="MFS_1"/>
    <property type="match status" value="1"/>
</dbReference>
<comment type="subcellular location">
    <subcellularLocation>
        <location evidence="1">Membrane</location>
        <topology evidence="1">Multi-pass membrane protein</topology>
    </subcellularLocation>
</comment>
<protein>
    <submittedName>
        <fullName evidence="8">Major facilitator superfamily domain, general substrate transporter</fullName>
    </submittedName>
</protein>
<dbReference type="EMBL" id="AZHF01000007">
    <property type="protein sequence ID" value="OAA73009.1"/>
    <property type="molecule type" value="Genomic_DNA"/>
</dbReference>
<keyword evidence="9" id="KW-1185">Reference proteome</keyword>
<proteinExistence type="predicted"/>
<dbReference type="AlphaFoldDB" id="A0A162MZD2"/>
<feature type="transmembrane region" description="Helical" evidence="6">
    <location>
        <begin position="446"/>
        <end position="467"/>
    </location>
</feature>
<feature type="domain" description="Major facilitator superfamily (MFS) profile" evidence="7">
    <location>
        <begin position="1"/>
        <end position="478"/>
    </location>
</feature>
<dbReference type="GO" id="GO:0016020">
    <property type="term" value="C:membrane"/>
    <property type="evidence" value="ECO:0007669"/>
    <property type="project" value="UniProtKB-SubCell"/>
</dbReference>
<keyword evidence="3 6" id="KW-0812">Transmembrane</keyword>
<name>A0A162MZD2_CORDF</name>
<keyword evidence="2" id="KW-0813">Transport</keyword>
<dbReference type="SUPFAM" id="SSF103473">
    <property type="entry name" value="MFS general substrate transporter"/>
    <property type="match status" value="1"/>
</dbReference>
<dbReference type="FunFam" id="1.20.1250.20:FF:000394">
    <property type="entry name" value="MFS general substrate transporter"/>
    <property type="match status" value="1"/>
</dbReference>
<feature type="transmembrane region" description="Helical" evidence="6">
    <location>
        <begin position="194"/>
        <end position="217"/>
    </location>
</feature>
<feature type="transmembrane region" description="Helical" evidence="6">
    <location>
        <begin position="125"/>
        <end position="149"/>
    </location>
</feature>
<evidence type="ECO:0000256" key="4">
    <source>
        <dbReference type="ARBA" id="ARBA00022989"/>
    </source>
</evidence>
<dbReference type="PANTHER" id="PTHR43791:SF38">
    <property type="entry name" value="MAJOR FACILITATOR SUPERFAMILY (MFS) PROFILE DOMAIN-CONTAINING PROTEIN"/>
    <property type="match status" value="1"/>
</dbReference>
<dbReference type="InterPro" id="IPR011701">
    <property type="entry name" value="MFS"/>
</dbReference>
<dbReference type="GO" id="GO:0022857">
    <property type="term" value="F:transmembrane transporter activity"/>
    <property type="evidence" value="ECO:0007669"/>
    <property type="project" value="InterPro"/>
</dbReference>
<feature type="transmembrane region" description="Helical" evidence="6">
    <location>
        <begin position="297"/>
        <end position="316"/>
    </location>
</feature>
<sequence length="483" mass="53289">MEKHPSCEHHDVLEKYDDAPVMVDALTPEELEREKKLVRKIDWYILPCMWFIIGNAKIAGMDKDLNLDSNRYSIALTVFFVSYVVFEVPSNMILTRTRPSRYLATIMFLWGAVTVGMAFTPSYGAFVAFRFVMGLLESGFAPGILMILSSWYRKEEQSKRFAVYISAAILSGAFGGLLAGSITSGLHEAHGLVGWRWLFIVEGAGTMVVAIAAAFILPDFPSNTSARKLNPAERSLAIRRLEIDAKSRPTEEEPHLSHLQALKLSVINWRTWLLIVGYMVSECLDFLYFQIQSRWLTVSQAIVGSSTLSYFYPTLVQGLGFKGKDAQYMTVPIFGVAFVTTAIIGYVADKNSKWRGVILGAMMSIAMLCSIIICAVYNVKARYALLVIMASGLWASNGLALSYASVTFSSMPNETKAVSLALVNAMGNLAQIYGAYLFPSKDSPKYLTGFGVISGLCLTGVLAYLSLHVLLARSAKRSAGIHR</sequence>
<comment type="caution">
    <text evidence="8">The sequence shown here is derived from an EMBL/GenBank/DDBJ whole genome shotgun (WGS) entry which is preliminary data.</text>
</comment>
<feature type="transmembrane region" description="Helical" evidence="6">
    <location>
        <begin position="72"/>
        <end position="90"/>
    </location>
</feature>
<dbReference type="OrthoDB" id="2962993at2759"/>
<feature type="transmembrane region" description="Helical" evidence="6">
    <location>
        <begin position="354"/>
        <end position="376"/>
    </location>
</feature>
<evidence type="ECO:0000313" key="9">
    <source>
        <dbReference type="Proteomes" id="UP000076881"/>
    </source>
</evidence>
<gene>
    <name evidence="8" type="ORF">LEL_08793</name>
</gene>
<feature type="transmembrane region" description="Helical" evidence="6">
    <location>
        <begin position="102"/>
        <end position="119"/>
    </location>
</feature>
<evidence type="ECO:0000256" key="1">
    <source>
        <dbReference type="ARBA" id="ARBA00004141"/>
    </source>
</evidence>
<feature type="transmembrane region" description="Helical" evidence="6">
    <location>
        <begin position="383"/>
        <end position="405"/>
    </location>
</feature>
<dbReference type="PANTHER" id="PTHR43791">
    <property type="entry name" value="PERMEASE-RELATED"/>
    <property type="match status" value="1"/>
</dbReference>
<evidence type="ECO:0000256" key="6">
    <source>
        <dbReference type="SAM" id="Phobius"/>
    </source>
</evidence>
<reference evidence="8 9" key="1">
    <citation type="journal article" date="2016" name="Genome Biol. Evol.">
        <title>Divergent and convergent evolution of fungal pathogenicity.</title>
        <authorList>
            <person name="Shang Y."/>
            <person name="Xiao G."/>
            <person name="Zheng P."/>
            <person name="Cen K."/>
            <person name="Zhan S."/>
            <person name="Wang C."/>
        </authorList>
    </citation>
    <scope>NUCLEOTIDE SEQUENCE [LARGE SCALE GENOMIC DNA]</scope>
    <source>
        <strain evidence="8 9">RCEF 1005</strain>
    </source>
</reference>
<feature type="transmembrane region" description="Helical" evidence="6">
    <location>
        <begin position="417"/>
        <end position="439"/>
    </location>
</feature>
<feature type="transmembrane region" description="Helical" evidence="6">
    <location>
        <begin position="328"/>
        <end position="348"/>
    </location>
</feature>
<feature type="transmembrane region" description="Helical" evidence="6">
    <location>
        <begin position="161"/>
        <end position="182"/>
    </location>
</feature>
<dbReference type="InterPro" id="IPR036259">
    <property type="entry name" value="MFS_trans_sf"/>
</dbReference>
<keyword evidence="5 6" id="KW-0472">Membrane</keyword>
<dbReference type="PROSITE" id="PS50850">
    <property type="entry name" value="MFS"/>
    <property type="match status" value="1"/>
</dbReference>
<dbReference type="InterPro" id="IPR020846">
    <property type="entry name" value="MFS_dom"/>
</dbReference>
<evidence type="ECO:0000256" key="3">
    <source>
        <dbReference type="ARBA" id="ARBA00022692"/>
    </source>
</evidence>
<dbReference type="Proteomes" id="UP000076881">
    <property type="component" value="Unassembled WGS sequence"/>
</dbReference>
<organism evidence="8 9">
    <name type="scientific">Akanthomyces lecanii RCEF 1005</name>
    <dbReference type="NCBI Taxonomy" id="1081108"/>
    <lineage>
        <taxon>Eukaryota</taxon>
        <taxon>Fungi</taxon>
        <taxon>Dikarya</taxon>
        <taxon>Ascomycota</taxon>
        <taxon>Pezizomycotina</taxon>
        <taxon>Sordariomycetes</taxon>
        <taxon>Hypocreomycetidae</taxon>
        <taxon>Hypocreales</taxon>
        <taxon>Cordycipitaceae</taxon>
        <taxon>Akanthomyces</taxon>
        <taxon>Cordyceps confragosa</taxon>
    </lineage>
</organism>
<dbReference type="FunFam" id="1.20.1250.20:FF:000057">
    <property type="entry name" value="MFS general substrate transporter"/>
    <property type="match status" value="1"/>
</dbReference>
<evidence type="ECO:0000256" key="2">
    <source>
        <dbReference type="ARBA" id="ARBA00022448"/>
    </source>
</evidence>
<keyword evidence="4 6" id="KW-1133">Transmembrane helix</keyword>
<evidence type="ECO:0000313" key="8">
    <source>
        <dbReference type="EMBL" id="OAA73009.1"/>
    </source>
</evidence>
<evidence type="ECO:0000259" key="7">
    <source>
        <dbReference type="PROSITE" id="PS50850"/>
    </source>
</evidence>
<evidence type="ECO:0000256" key="5">
    <source>
        <dbReference type="ARBA" id="ARBA00023136"/>
    </source>
</evidence>